<evidence type="ECO:0000313" key="4">
    <source>
        <dbReference type="EMBL" id="LAB68251.1"/>
    </source>
</evidence>
<sequence>MIKAFRTLLEIIGAEANSSSRASVANSSSLAYNSCDNSSIQSTSSSVWQHQQQYHLTGCRPNSPRIAIITSIRSNGSHSNSCFCTTGAHNCNYFKSGSNASSSNSGCGLRCSLVGGGVVCSSVKNNNCLPKCPVTSCNNMATHTHQQPSAQPFQGSRDRFGGVTVISEREGRDADTFESSLEVSLQSWQEEAVRGAWFHVHLDHAHWVPTLAKNGFEFHHGEGSLVVMVRWLPTDQPCAIPRYAHTVVGVGALVVRQETAEMLVVRERFYKLPHWKMPGGYVEPGEDLSVAAAREVLEETGVTAEFVSLIATRHTHAAAFTCSDLYFVVLMRPTTSRITMCTQELSACQWMKVEEYRKHPLVHETSRFFLECYLQAKERNVCISATPMYSSLLKRDQLIYSIDFANYVVDSSASHINEELEKESNESLRMKALTSDVAVSENTIKEQANNGNASVNDASDLDKCLTTDSSAGASISTDATCPTEVTAARDAKKIKLYQSCDGNSSRIEDASPIVK</sequence>
<evidence type="ECO:0000256" key="1">
    <source>
        <dbReference type="ARBA" id="ARBA00005582"/>
    </source>
</evidence>
<organism evidence="4">
    <name type="scientific">Hirondellea gigas</name>
    <dbReference type="NCBI Taxonomy" id="1518452"/>
    <lineage>
        <taxon>Eukaryota</taxon>
        <taxon>Metazoa</taxon>
        <taxon>Ecdysozoa</taxon>
        <taxon>Arthropoda</taxon>
        <taxon>Crustacea</taxon>
        <taxon>Multicrustacea</taxon>
        <taxon>Malacostraca</taxon>
        <taxon>Eumalacostraca</taxon>
        <taxon>Peracarida</taxon>
        <taxon>Amphipoda</taxon>
        <taxon>Amphilochidea</taxon>
        <taxon>Lysianassida</taxon>
        <taxon>Lysianassidira</taxon>
        <taxon>Lysianassoidea</taxon>
        <taxon>Lysianassidae</taxon>
        <taxon>Hirondellea</taxon>
    </lineage>
</organism>
<name>A0A2P2I2M5_9CRUS</name>
<dbReference type="InterPro" id="IPR015797">
    <property type="entry name" value="NUDIX_hydrolase-like_dom_sf"/>
</dbReference>
<reference evidence="4" key="1">
    <citation type="journal article" date="2018" name="Biosci. Biotechnol. Biochem.">
        <title>Polysaccharide hydrolase of the hadal zone amphipods Hirondellea gigas.</title>
        <authorList>
            <person name="Kobayashi H."/>
            <person name="Nagahama T."/>
            <person name="Arai W."/>
            <person name="Sasagawa Y."/>
            <person name="Umeda M."/>
            <person name="Hayashi T."/>
            <person name="Nikaido I."/>
            <person name="Watanabe H."/>
            <person name="Oguri K."/>
            <person name="Kitazato H."/>
            <person name="Fujioka K."/>
            <person name="Kido Y."/>
            <person name="Takami H."/>
        </authorList>
    </citation>
    <scope>NUCLEOTIDE SEQUENCE</scope>
    <source>
        <tissue evidence="4">Whole body</tissue>
    </source>
</reference>
<dbReference type="GO" id="GO:0051287">
    <property type="term" value="F:NAD binding"/>
    <property type="evidence" value="ECO:0007669"/>
    <property type="project" value="TreeGrafter"/>
</dbReference>
<dbReference type="GO" id="GO:0035529">
    <property type="term" value="F:NADH pyrophosphatase activity"/>
    <property type="evidence" value="ECO:0007669"/>
    <property type="project" value="TreeGrafter"/>
</dbReference>
<dbReference type="Pfam" id="PF18290">
    <property type="entry name" value="Nudix_hydro"/>
    <property type="match status" value="1"/>
</dbReference>
<dbReference type="AlphaFoldDB" id="A0A2P2I2M5"/>
<protein>
    <submittedName>
        <fullName evidence="4">Nudix hydrolase 7-like</fullName>
    </submittedName>
</protein>
<dbReference type="InterPro" id="IPR020084">
    <property type="entry name" value="NUDIX_hydrolase_CS"/>
</dbReference>
<dbReference type="EMBL" id="IACF01002604">
    <property type="protein sequence ID" value="LAB68251.1"/>
    <property type="molecule type" value="mRNA"/>
</dbReference>
<dbReference type="GO" id="GO:0047631">
    <property type="term" value="F:ADP-ribose diphosphatase activity"/>
    <property type="evidence" value="ECO:0007669"/>
    <property type="project" value="TreeGrafter"/>
</dbReference>
<dbReference type="PROSITE" id="PS51462">
    <property type="entry name" value="NUDIX"/>
    <property type="match status" value="1"/>
</dbReference>
<dbReference type="Pfam" id="PF00293">
    <property type="entry name" value="NUDIX"/>
    <property type="match status" value="1"/>
</dbReference>
<proteinExistence type="evidence at transcript level"/>
<evidence type="ECO:0000256" key="2">
    <source>
        <dbReference type="ARBA" id="ARBA00022801"/>
    </source>
</evidence>
<evidence type="ECO:0000259" key="3">
    <source>
        <dbReference type="PROSITE" id="PS51462"/>
    </source>
</evidence>
<dbReference type="InterPro" id="IPR003293">
    <property type="entry name" value="Nudix_hydrolase6-like"/>
</dbReference>
<dbReference type="InterPro" id="IPR040618">
    <property type="entry name" value="Pre-Nudix"/>
</dbReference>
<dbReference type="InterPro" id="IPR020476">
    <property type="entry name" value="Nudix_hydrolase"/>
</dbReference>
<dbReference type="CDD" id="cd04670">
    <property type="entry name" value="NUDIX_ASFGF2_Nudt6"/>
    <property type="match status" value="1"/>
</dbReference>
<feature type="domain" description="Nudix hydrolase" evidence="3">
    <location>
        <begin position="245"/>
        <end position="374"/>
    </location>
</feature>
<dbReference type="Gene3D" id="3.40.630.30">
    <property type="match status" value="1"/>
</dbReference>
<dbReference type="InterPro" id="IPR000086">
    <property type="entry name" value="NUDIX_hydrolase_dom"/>
</dbReference>
<dbReference type="PANTHER" id="PTHR13994:SF13">
    <property type="entry name" value="FI03680P"/>
    <property type="match status" value="1"/>
</dbReference>
<dbReference type="PRINTS" id="PR00502">
    <property type="entry name" value="NUDIXFAMILY"/>
</dbReference>
<dbReference type="SUPFAM" id="SSF55811">
    <property type="entry name" value="Nudix"/>
    <property type="match status" value="1"/>
</dbReference>
<keyword evidence="2 4" id="KW-0378">Hydrolase</keyword>
<comment type="similarity">
    <text evidence="1">Belongs to the Nudix hydrolase family.</text>
</comment>
<dbReference type="PANTHER" id="PTHR13994">
    <property type="entry name" value="NUDIX HYDROLASE RELATED"/>
    <property type="match status" value="1"/>
</dbReference>
<dbReference type="FunFam" id="3.90.79.10:FF:000015">
    <property type="entry name" value="Nudix hydrolase 8"/>
    <property type="match status" value="1"/>
</dbReference>
<dbReference type="PROSITE" id="PS00893">
    <property type="entry name" value="NUDIX_BOX"/>
    <property type="match status" value="1"/>
</dbReference>
<dbReference type="PRINTS" id="PR01356">
    <property type="entry name" value="GFGPROTEIN"/>
</dbReference>
<dbReference type="Gene3D" id="3.90.79.10">
    <property type="entry name" value="Nucleoside Triphosphate Pyrophosphohydrolase"/>
    <property type="match status" value="1"/>
</dbReference>
<accession>A0A2P2I2M5</accession>